<dbReference type="InterPro" id="IPR000595">
    <property type="entry name" value="cNMP-bd_dom"/>
</dbReference>
<gene>
    <name evidence="2" type="ORF">V6575_19510</name>
</gene>
<evidence type="ECO:0000313" key="2">
    <source>
        <dbReference type="EMBL" id="MEJ8476285.1"/>
    </source>
</evidence>
<keyword evidence="3" id="KW-1185">Reference proteome</keyword>
<dbReference type="InterPro" id="IPR018490">
    <property type="entry name" value="cNMP-bd_dom_sf"/>
</dbReference>
<dbReference type="Pfam" id="PF00027">
    <property type="entry name" value="cNMP_binding"/>
    <property type="match status" value="1"/>
</dbReference>
<dbReference type="PROSITE" id="PS50042">
    <property type="entry name" value="CNMP_BINDING_3"/>
    <property type="match status" value="1"/>
</dbReference>
<proteinExistence type="predicted"/>
<dbReference type="CDD" id="cd00038">
    <property type="entry name" value="CAP_ED"/>
    <property type="match status" value="1"/>
</dbReference>
<dbReference type="Gene3D" id="2.60.120.10">
    <property type="entry name" value="Jelly Rolls"/>
    <property type="match status" value="1"/>
</dbReference>
<dbReference type="PANTHER" id="PTHR24567:SF74">
    <property type="entry name" value="HTH-TYPE TRANSCRIPTIONAL REGULATOR ARCR"/>
    <property type="match status" value="1"/>
</dbReference>
<evidence type="ECO:0000313" key="3">
    <source>
        <dbReference type="Proteomes" id="UP001385499"/>
    </source>
</evidence>
<protein>
    <submittedName>
        <fullName evidence="2">Crp/Fnr family transcriptional regulator</fullName>
    </submittedName>
</protein>
<name>A0ABU8TQ44_9HYPH</name>
<evidence type="ECO:0000259" key="1">
    <source>
        <dbReference type="PROSITE" id="PS50042"/>
    </source>
</evidence>
<feature type="domain" description="Cyclic nucleotide-binding" evidence="1">
    <location>
        <begin position="23"/>
        <end position="91"/>
    </location>
</feature>
<dbReference type="InterPro" id="IPR050397">
    <property type="entry name" value="Env_Response_Regulators"/>
</dbReference>
<dbReference type="PANTHER" id="PTHR24567">
    <property type="entry name" value="CRP FAMILY TRANSCRIPTIONAL REGULATORY PROTEIN"/>
    <property type="match status" value="1"/>
</dbReference>
<dbReference type="EMBL" id="JBAKIA010000016">
    <property type="protein sequence ID" value="MEJ8476285.1"/>
    <property type="molecule type" value="Genomic_DNA"/>
</dbReference>
<dbReference type="SMART" id="SM00100">
    <property type="entry name" value="cNMP"/>
    <property type="match status" value="1"/>
</dbReference>
<dbReference type="RefSeq" id="WP_340276723.1">
    <property type="nucleotide sequence ID" value="NZ_JBAKIA010000016.1"/>
</dbReference>
<organism evidence="2 3">
    <name type="scientific">Roseibium algae</name>
    <dbReference type="NCBI Taxonomy" id="3123038"/>
    <lineage>
        <taxon>Bacteria</taxon>
        <taxon>Pseudomonadati</taxon>
        <taxon>Pseudomonadota</taxon>
        <taxon>Alphaproteobacteria</taxon>
        <taxon>Hyphomicrobiales</taxon>
        <taxon>Stappiaceae</taxon>
        <taxon>Roseibium</taxon>
    </lineage>
</organism>
<dbReference type="Proteomes" id="UP001385499">
    <property type="component" value="Unassembled WGS sequence"/>
</dbReference>
<dbReference type="SUPFAM" id="SSF51206">
    <property type="entry name" value="cAMP-binding domain-like"/>
    <property type="match status" value="1"/>
</dbReference>
<dbReference type="InterPro" id="IPR014710">
    <property type="entry name" value="RmlC-like_jellyroll"/>
</dbReference>
<accession>A0ABU8TQ44</accession>
<reference evidence="2 3" key="1">
    <citation type="submission" date="2024-02" db="EMBL/GenBank/DDBJ databases">
        <title>Roseibium algae sp. nov., isolated from marine alga (Grateloupia sp.), showing potential in myo-inositol conversion.</title>
        <authorList>
            <person name="Wang Y."/>
        </authorList>
    </citation>
    <scope>NUCLEOTIDE SEQUENCE [LARGE SCALE GENOMIC DNA]</scope>
    <source>
        <strain evidence="2 3">H3510</strain>
    </source>
</reference>
<sequence length="204" mass="23107">MIKDININQVFEEAGLKSTLVSFKKDQHLFWEGDPVTRMHVVLEGNLILLRRLENGQELIMQRAGPQDLLAEASLFSSRYHCDAIAALATVCTTYDVRDVQSALENRAFSLSVLKSYAAEIRSLRTQLELRNIKRADDRIMTYLTSLSADDSGWRAPSRPWIDVARSLGLSHEACYRGLTSLVKQQKIEKSDGQYRLLAKGQYS</sequence>
<comment type="caution">
    <text evidence="2">The sequence shown here is derived from an EMBL/GenBank/DDBJ whole genome shotgun (WGS) entry which is preliminary data.</text>
</comment>